<keyword evidence="3" id="KW-1185">Reference proteome</keyword>
<dbReference type="Pfam" id="PF07362">
    <property type="entry name" value="CcdA"/>
    <property type="match status" value="1"/>
</dbReference>
<dbReference type="InterPro" id="IPR009956">
    <property type="entry name" value="Post-segregation_anti-tox_CcdA"/>
</dbReference>
<dbReference type="EMBL" id="JBHUFC010000003">
    <property type="protein sequence ID" value="MFD1787335.1"/>
    <property type="molecule type" value="Genomic_DNA"/>
</dbReference>
<protein>
    <submittedName>
        <fullName evidence="2">Type II toxin-antitoxin system CcdA family antitoxin</fullName>
    </submittedName>
</protein>
<proteinExistence type="predicted"/>
<accession>A0ABW4NB08</accession>
<evidence type="ECO:0000256" key="1">
    <source>
        <dbReference type="ARBA" id="ARBA00022649"/>
    </source>
</evidence>
<reference evidence="3" key="1">
    <citation type="journal article" date="2019" name="Int. J. Syst. Evol. Microbiol.">
        <title>The Global Catalogue of Microorganisms (GCM) 10K type strain sequencing project: providing services to taxonomists for standard genome sequencing and annotation.</title>
        <authorList>
            <consortium name="The Broad Institute Genomics Platform"/>
            <consortium name="The Broad Institute Genome Sequencing Center for Infectious Disease"/>
            <person name="Wu L."/>
            <person name="Ma J."/>
        </authorList>
    </citation>
    <scope>NUCLEOTIDE SEQUENCE [LARGE SCALE GENOMIC DNA]</scope>
    <source>
        <strain evidence="3">Q85</strain>
    </source>
</reference>
<dbReference type="Proteomes" id="UP001597283">
    <property type="component" value="Unassembled WGS sequence"/>
</dbReference>
<comment type="caution">
    <text evidence="2">The sequence shown here is derived from an EMBL/GenBank/DDBJ whole genome shotgun (WGS) entry which is preliminary data.</text>
</comment>
<name>A0ABW4NB08_9SPHN</name>
<evidence type="ECO:0000313" key="3">
    <source>
        <dbReference type="Proteomes" id="UP001597283"/>
    </source>
</evidence>
<organism evidence="2 3">
    <name type="scientific">Sphingomonas floccifaciens</name>
    <dbReference type="NCBI Taxonomy" id="1844115"/>
    <lineage>
        <taxon>Bacteria</taxon>
        <taxon>Pseudomonadati</taxon>
        <taxon>Pseudomonadota</taxon>
        <taxon>Alphaproteobacteria</taxon>
        <taxon>Sphingomonadales</taxon>
        <taxon>Sphingomonadaceae</taxon>
        <taxon>Sphingomonas</taxon>
    </lineage>
</organism>
<evidence type="ECO:0000313" key="2">
    <source>
        <dbReference type="EMBL" id="MFD1787335.1"/>
    </source>
</evidence>
<keyword evidence="1" id="KW-1277">Toxin-antitoxin system</keyword>
<sequence length="81" mass="9280">MKHESIRSGKRKAVNLSIDSGIVSAAREAEINLSQVCEAAIRTATEAEQARRWKEENRAAFAYWNKWVEDNGLPLVKYRLF</sequence>
<gene>
    <name evidence="2" type="ORF">ACFSC3_07100</name>
</gene>
<dbReference type="RefSeq" id="WP_380939725.1">
    <property type="nucleotide sequence ID" value="NZ_JBHUFC010000003.1"/>
</dbReference>